<name>A0A6J1LZI7_DROHY</name>
<reference evidence="3" key="1">
    <citation type="submission" date="2025-08" db="UniProtKB">
        <authorList>
            <consortium name="RefSeq"/>
        </authorList>
    </citation>
    <scope>IDENTIFICATION</scope>
    <source>
        <strain evidence="3">15085-1641.00</strain>
        <tissue evidence="3">Whole body</tissue>
    </source>
</reference>
<dbReference type="Proteomes" id="UP000504633">
    <property type="component" value="Unplaced"/>
</dbReference>
<dbReference type="Pfam" id="PF00240">
    <property type="entry name" value="ubiquitin"/>
    <property type="match status" value="1"/>
</dbReference>
<dbReference type="GeneID" id="111600227"/>
<dbReference type="RefSeq" id="XP_023172021.1">
    <property type="nucleotide sequence ID" value="XM_023316253.1"/>
</dbReference>
<keyword evidence="2" id="KW-1185">Reference proteome</keyword>
<gene>
    <name evidence="3" type="primary">LOC111600227</name>
</gene>
<feature type="domain" description="Ubiquitin-like" evidence="1">
    <location>
        <begin position="13"/>
        <end position="81"/>
    </location>
</feature>
<dbReference type="OMA" id="MNVPMAF"/>
<dbReference type="CDD" id="cd17039">
    <property type="entry name" value="Ubl_ubiquitin_like"/>
    <property type="match status" value="1"/>
</dbReference>
<protein>
    <submittedName>
        <fullName evidence="3">Uncharacterized protein LOC111600227</fullName>
    </submittedName>
</protein>
<dbReference type="Gene3D" id="3.10.20.90">
    <property type="entry name" value="Phosphatidylinositol 3-kinase Catalytic Subunit, Chain A, domain 1"/>
    <property type="match status" value="1"/>
</dbReference>
<accession>A0A6J1LZI7</accession>
<dbReference type="SUPFAM" id="SSF54236">
    <property type="entry name" value="Ubiquitin-like"/>
    <property type="match status" value="1"/>
</dbReference>
<dbReference type="OrthoDB" id="267397at2759"/>
<evidence type="ECO:0000259" key="1">
    <source>
        <dbReference type="PROSITE" id="PS50053"/>
    </source>
</evidence>
<organism evidence="2 3">
    <name type="scientific">Drosophila hydei</name>
    <name type="common">Fruit fly</name>
    <dbReference type="NCBI Taxonomy" id="7224"/>
    <lineage>
        <taxon>Eukaryota</taxon>
        <taxon>Metazoa</taxon>
        <taxon>Ecdysozoa</taxon>
        <taxon>Arthropoda</taxon>
        <taxon>Hexapoda</taxon>
        <taxon>Insecta</taxon>
        <taxon>Pterygota</taxon>
        <taxon>Neoptera</taxon>
        <taxon>Endopterygota</taxon>
        <taxon>Diptera</taxon>
        <taxon>Brachycera</taxon>
        <taxon>Muscomorpha</taxon>
        <taxon>Ephydroidea</taxon>
        <taxon>Drosophilidae</taxon>
        <taxon>Drosophila</taxon>
    </lineage>
</organism>
<dbReference type="KEGG" id="dhe:111600227"/>
<evidence type="ECO:0000313" key="2">
    <source>
        <dbReference type="Proteomes" id="UP000504633"/>
    </source>
</evidence>
<dbReference type="InterPro" id="IPR000626">
    <property type="entry name" value="Ubiquitin-like_dom"/>
</dbReference>
<dbReference type="InterPro" id="IPR029071">
    <property type="entry name" value="Ubiquitin-like_domsf"/>
</dbReference>
<dbReference type="PROSITE" id="PS50053">
    <property type="entry name" value="UBIQUITIN_2"/>
    <property type="match status" value="1"/>
</dbReference>
<proteinExistence type="predicted"/>
<dbReference type="AlphaFoldDB" id="A0A6J1LZI7"/>
<evidence type="ECO:0000313" key="3">
    <source>
        <dbReference type="RefSeq" id="XP_023172021.1"/>
    </source>
</evidence>
<dbReference type="SMART" id="SM00213">
    <property type="entry name" value="UBQ"/>
    <property type="match status" value="1"/>
</dbReference>
<sequence length="313" mass="35930">MHIPVAICKMRKLQIQVLTRDGRKNIYETDRSRNVADLKKRIGRTMNVPMAFSRLTYKGRLLTNDSILEDEGVKRMSTLELYWQPLVLTPKQYREKELELDKLDQKQRHVSRIAENYEQTVKKGGHERTPSGLRRTRDHLRVKRSLSADDMKLSTNSFIRQPERKIDECVQEEELISSSSSDELDFLASYWCCSKNIVKKSRKSLESNVLKYVDVDIDADADVDGDADADADANYADDALKLDAGNELKITASGTDFPTSNTLKDDDELEELLDQRCLNCKHQPFRSGLRLAAGRMSRSIISNIRKNQKNCKK</sequence>